<evidence type="ECO:0000256" key="1">
    <source>
        <dbReference type="SAM" id="MobiDB-lite"/>
    </source>
</evidence>
<keyword evidence="3" id="KW-1185">Reference proteome</keyword>
<gene>
    <name evidence="2" type="ORF">Syun_013930</name>
</gene>
<feature type="compositionally biased region" description="Low complexity" evidence="1">
    <location>
        <begin position="75"/>
        <end position="85"/>
    </location>
</feature>
<protein>
    <submittedName>
        <fullName evidence="2">Uncharacterized protein</fullName>
    </submittedName>
</protein>
<accession>A0AAP0JJ49</accession>
<sequence>MTIHPFNLSFYLINPYFSISKFSYFRFEKRLSSSKDDGYLVPLHSRSMEFTEAHEQLVEGSVSDGGVASGNRPNTSKATASKSSTIFSGRS</sequence>
<organism evidence="2 3">
    <name type="scientific">Stephania yunnanensis</name>
    <dbReference type="NCBI Taxonomy" id="152371"/>
    <lineage>
        <taxon>Eukaryota</taxon>
        <taxon>Viridiplantae</taxon>
        <taxon>Streptophyta</taxon>
        <taxon>Embryophyta</taxon>
        <taxon>Tracheophyta</taxon>
        <taxon>Spermatophyta</taxon>
        <taxon>Magnoliopsida</taxon>
        <taxon>Ranunculales</taxon>
        <taxon>Menispermaceae</taxon>
        <taxon>Menispermoideae</taxon>
        <taxon>Cissampelideae</taxon>
        <taxon>Stephania</taxon>
    </lineage>
</organism>
<evidence type="ECO:0000313" key="2">
    <source>
        <dbReference type="EMBL" id="KAK9134600.1"/>
    </source>
</evidence>
<reference evidence="2 3" key="1">
    <citation type="submission" date="2024-01" db="EMBL/GenBank/DDBJ databases">
        <title>Genome assemblies of Stephania.</title>
        <authorList>
            <person name="Yang L."/>
        </authorList>
    </citation>
    <scope>NUCLEOTIDE SEQUENCE [LARGE SCALE GENOMIC DNA]</scope>
    <source>
        <strain evidence="2">YNDBR</strain>
        <tissue evidence="2">Leaf</tissue>
    </source>
</reference>
<feature type="region of interest" description="Disordered" evidence="1">
    <location>
        <begin position="61"/>
        <end position="91"/>
    </location>
</feature>
<dbReference type="AlphaFoldDB" id="A0AAP0JJ49"/>
<name>A0AAP0JJ49_9MAGN</name>
<proteinExistence type="predicted"/>
<dbReference type="EMBL" id="JBBNAF010000006">
    <property type="protein sequence ID" value="KAK9134600.1"/>
    <property type="molecule type" value="Genomic_DNA"/>
</dbReference>
<evidence type="ECO:0000313" key="3">
    <source>
        <dbReference type="Proteomes" id="UP001420932"/>
    </source>
</evidence>
<comment type="caution">
    <text evidence="2">The sequence shown here is derived from an EMBL/GenBank/DDBJ whole genome shotgun (WGS) entry which is preliminary data.</text>
</comment>
<dbReference type="Proteomes" id="UP001420932">
    <property type="component" value="Unassembled WGS sequence"/>
</dbReference>